<reference evidence="1" key="2">
    <citation type="submission" date="2020-05" db="UniProtKB">
        <authorList>
            <consortium name="EnsemblMetazoa"/>
        </authorList>
    </citation>
    <scope>IDENTIFICATION</scope>
    <source>
        <strain evidence="1">Indian</strain>
    </source>
</reference>
<keyword evidence="2" id="KW-1185">Reference proteome</keyword>
<protein>
    <submittedName>
        <fullName evidence="1">Uncharacterized protein</fullName>
    </submittedName>
</protein>
<accession>A0A182Y1W3</accession>
<proteinExistence type="predicted"/>
<evidence type="ECO:0000313" key="2">
    <source>
        <dbReference type="Proteomes" id="UP000076408"/>
    </source>
</evidence>
<dbReference type="Gene3D" id="3.30.60.20">
    <property type="match status" value="1"/>
</dbReference>
<name>A0A182Y1W3_ANOST</name>
<dbReference type="Proteomes" id="UP000076408">
    <property type="component" value="Unassembled WGS sequence"/>
</dbReference>
<reference evidence="2" key="1">
    <citation type="journal article" date="2014" name="Genome Biol.">
        <title>Genome analysis of a major urban malaria vector mosquito, Anopheles stephensi.</title>
        <authorList>
            <person name="Jiang X."/>
            <person name="Peery A."/>
            <person name="Hall A.B."/>
            <person name="Sharma A."/>
            <person name="Chen X.G."/>
            <person name="Waterhouse R.M."/>
            <person name="Komissarov A."/>
            <person name="Riehle M.M."/>
            <person name="Shouche Y."/>
            <person name="Sharakhova M.V."/>
            <person name="Lawson D."/>
            <person name="Pakpour N."/>
            <person name="Arensburger P."/>
            <person name="Davidson V.L."/>
            <person name="Eiglmeier K."/>
            <person name="Emrich S."/>
            <person name="George P."/>
            <person name="Kennedy R.C."/>
            <person name="Mane S.P."/>
            <person name="Maslen G."/>
            <person name="Oringanje C."/>
            <person name="Qi Y."/>
            <person name="Settlage R."/>
            <person name="Tojo M."/>
            <person name="Tubio J.M."/>
            <person name="Unger M.F."/>
            <person name="Wang B."/>
            <person name="Vernick K.D."/>
            <person name="Ribeiro J.M."/>
            <person name="James A.A."/>
            <person name="Michel K."/>
            <person name="Riehle M.A."/>
            <person name="Luckhart S."/>
            <person name="Sharakhov I.V."/>
            <person name="Tu Z."/>
        </authorList>
    </citation>
    <scope>NUCLEOTIDE SEQUENCE [LARGE SCALE GENOMIC DNA]</scope>
    <source>
        <strain evidence="2">Indian</strain>
    </source>
</reference>
<dbReference type="STRING" id="30069.A0A182Y1W3"/>
<organism evidence="1 2">
    <name type="scientific">Anopheles stephensi</name>
    <name type="common">Indo-Pakistan malaria mosquito</name>
    <dbReference type="NCBI Taxonomy" id="30069"/>
    <lineage>
        <taxon>Eukaryota</taxon>
        <taxon>Metazoa</taxon>
        <taxon>Ecdysozoa</taxon>
        <taxon>Arthropoda</taxon>
        <taxon>Hexapoda</taxon>
        <taxon>Insecta</taxon>
        <taxon>Pterygota</taxon>
        <taxon>Neoptera</taxon>
        <taxon>Endopterygota</taxon>
        <taxon>Diptera</taxon>
        <taxon>Nematocera</taxon>
        <taxon>Culicoidea</taxon>
        <taxon>Culicidae</taxon>
        <taxon>Anophelinae</taxon>
        <taxon>Anopheles</taxon>
    </lineage>
</organism>
<dbReference type="VEuPathDB" id="VectorBase:ASTEI02449"/>
<sequence length="60" mass="6790">MEVFGKCLSVGLFSSVLCSFVVHKRCHEYVTFKCPGADKGADSDIVESKRNREFPFVQLF</sequence>
<dbReference type="EnsemblMetazoa" id="ASTEI02449-RA">
    <property type="protein sequence ID" value="ASTEI02449-PA"/>
    <property type="gene ID" value="ASTEI02449"/>
</dbReference>
<dbReference type="AlphaFoldDB" id="A0A182Y1W3"/>
<evidence type="ECO:0000313" key="1">
    <source>
        <dbReference type="EnsemblMetazoa" id="ASTEI02449-PA"/>
    </source>
</evidence>